<evidence type="ECO:0000256" key="4">
    <source>
        <dbReference type="ARBA" id="ARBA00022692"/>
    </source>
</evidence>
<reference evidence="8" key="1">
    <citation type="submission" date="2021-02" db="EMBL/GenBank/DDBJ databases">
        <title>Fulvivirga sp. S481 isolated from sea water.</title>
        <authorList>
            <person name="Bae S.S."/>
            <person name="Baek K."/>
        </authorList>
    </citation>
    <scope>NUCLEOTIDE SEQUENCE</scope>
    <source>
        <strain evidence="8">S481</strain>
    </source>
</reference>
<dbReference type="RefSeq" id="WP_205721380.1">
    <property type="nucleotide sequence ID" value="NZ_CP070608.1"/>
</dbReference>
<sequence length="255" mass="28685">MHPVLFEIGDFFTVYSYGFFIVIGAIAGITYVTYQTRKHYNTNFDTINSLFLLLLISAIVGGKVFLFFENPSYYADNFSKLLTGKGFVFYGSLLFCIPAMLYFFKKKGLPVLPMLDIMAITTCIVHFFGRIGCFMAGCCHGIEWHGPLAVTFTDPACLAPLNTPLHPTQLYSASMIGFIGLILLILKNKKSFDGQIFISYLILYAIGRSIIEIFRGDISRGYVIEGWVSHSQFISFLVISASVYFYLKLRKSQTG</sequence>
<dbReference type="PANTHER" id="PTHR30589">
    <property type="entry name" value="PROLIPOPROTEIN DIACYLGLYCERYL TRANSFERASE"/>
    <property type="match status" value="1"/>
</dbReference>
<comment type="catalytic activity">
    <reaction evidence="7">
        <text>L-cysteinyl-[prolipoprotein] + a 1,2-diacyl-sn-glycero-3-phospho-(1'-sn-glycerol) = an S-1,2-diacyl-sn-glyceryl-L-cysteinyl-[prolipoprotein] + sn-glycerol 1-phosphate + H(+)</text>
        <dbReference type="Rhea" id="RHEA:56712"/>
        <dbReference type="Rhea" id="RHEA-COMP:14679"/>
        <dbReference type="Rhea" id="RHEA-COMP:14680"/>
        <dbReference type="ChEBI" id="CHEBI:15378"/>
        <dbReference type="ChEBI" id="CHEBI:29950"/>
        <dbReference type="ChEBI" id="CHEBI:57685"/>
        <dbReference type="ChEBI" id="CHEBI:64716"/>
        <dbReference type="ChEBI" id="CHEBI:140658"/>
        <dbReference type="EC" id="2.5.1.145"/>
    </reaction>
</comment>
<evidence type="ECO:0000313" key="9">
    <source>
        <dbReference type="Proteomes" id="UP000662783"/>
    </source>
</evidence>
<dbReference type="EMBL" id="CP070608">
    <property type="protein sequence ID" value="QSE96866.1"/>
    <property type="molecule type" value="Genomic_DNA"/>
</dbReference>
<evidence type="ECO:0000256" key="5">
    <source>
        <dbReference type="ARBA" id="ARBA00022989"/>
    </source>
</evidence>
<evidence type="ECO:0000256" key="2">
    <source>
        <dbReference type="ARBA" id="ARBA00022475"/>
    </source>
</evidence>
<dbReference type="Pfam" id="PF01790">
    <property type="entry name" value="LGT"/>
    <property type="match status" value="1"/>
</dbReference>
<keyword evidence="9" id="KW-1185">Reference proteome</keyword>
<name>A0A975A0I9_9BACT</name>
<keyword evidence="3 7" id="KW-0808">Transferase</keyword>
<dbReference type="AlphaFoldDB" id="A0A975A0I9"/>
<keyword evidence="5 7" id="KW-1133">Transmembrane helix</keyword>
<keyword evidence="4 7" id="KW-0812">Transmembrane</keyword>
<feature type="transmembrane region" description="Helical" evidence="7">
    <location>
        <begin position="12"/>
        <end position="34"/>
    </location>
</feature>
<organism evidence="8 9">
    <name type="scientific">Fulvivirga lutea</name>
    <dbReference type="NCBI Taxonomy" id="2810512"/>
    <lineage>
        <taxon>Bacteria</taxon>
        <taxon>Pseudomonadati</taxon>
        <taxon>Bacteroidota</taxon>
        <taxon>Cytophagia</taxon>
        <taxon>Cytophagales</taxon>
        <taxon>Fulvivirgaceae</taxon>
        <taxon>Fulvivirga</taxon>
    </lineage>
</organism>
<dbReference type="GO" id="GO:0008961">
    <property type="term" value="F:phosphatidylglycerol-prolipoprotein diacylglyceryl transferase activity"/>
    <property type="evidence" value="ECO:0007669"/>
    <property type="project" value="UniProtKB-UniRule"/>
</dbReference>
<comment type="function">
    <text evidence="7">Catalyzes the transfer of the diacylglyceryl group from phosphatidylglycerol to the sulfhydryl group of the N-terminal cysteine of a prolipoprotein, the first step in the formation of mature lipoproteins.</text>
</comment>
<dbReference type="GO" id="GO:0005886">
    <property type="term" value="C:plasma membrane"/>
    <property type="evidence" value="ECO:0007669"/>
    <property type="project" value="UniProtKB-SubCell"/>
</dbReference>
<feature type="transmembrane region" description="Helical" evidence="7">
    <location>
        <begin position="87"/>
        <end position="104"/>
    </location>
</feature>
<feature type="binding site" evidence="7">
    <location>
        <position position="130"/>
    </location>
    <ligand>
        <name>a 1,2-diacyl-sn-glycero-3-phospho-(1'-sn-glycerol)</name>
        <dbReference type="ChEBI" id="CHEBI:64716"/>
    </ligand>
</feature>
<feature type="transmembrane region" description="Helical" evidence="7">
    <location>
        <begin position="168"/>
        <end position="186"/>
    </location>
</feature>
<dbReference type="PANTHER" id="PTHR30589:SF0">
    <property type="entry name" value="PHOSPHATIDYLGLYCEROL--PROLIPOPROTEIN DIACYLGLYCERYL TRANSFERASE"/>
    <property type="match status" value="1"/>
</dbReference>
<feature type="transmembrane region" description="Helical" evidence="7">
    <location>
        <begin position="227"/>
        <end position="247"/>
    </location>
</feature>
<dbReference type="GO" id="GO:0042158">
    <property type="term" value="P:lipoprotein biosynthetic process"/>
    <property type="evidence" value="ECO:0007669"/>
    <property type="project" value="UniProtKB-UniRule"/>
</dbReference>
<proteinExistence type="inferred from homology"/>
<comment type="pathway">
    <text evidence="7">Protein modification; lipoprotein biosynthesis (diacylglyceryl transfer).</text>
</comment>
<comment type="similarity">
    <text evidence="1 7">Belongs to the Lgt family.</text>
</comment>
<keyword evidence="2 7" id="KW-1003">Cell membrane</keyword>
<gene>
    <name evidence="7" type="primary">lgt</name>
    <name evidence="8" type="ORF">JR347_14890</name>
</gene>
<dbReference type="HAMAP" id="MF_01147">
    <property type="entry name" value="Lgt"/>
    <property type="match status" value="1"/>
</dbReference>
<accession>A0A975A0I9</accession>
<evidence type="ECO:0000256" key="1">
    <source>
        <dbReference type="ARBA" id="ARBA00007150"/>
    </source>
</evidence>
<dbReference type="Proteomes" id="UP000662783">
    <property type="component" value="Chromosome"/>
</dbReference>
<dbReference type="InterPro" id="IPR001640">
    <property type="entry name" value="Lgt"/>
</dbReference>
<dbReference type="KEGG" id="fuv:JR347_14890"/>
<evidence type="ECO:0000256" key="3">
    <source>
        <dbReference type="ARBA" id="ARBA00022679"/>
    </source>
</evidence>
<evidence type="ECO:0000313" key="8">
    <source>
        <dbReference type="EMBL" id="QSE96866.1"/>
    </source>
</evidence>
<dbReference type="EC" id="2.5.1.145" evidence="7"/>
<comment type="subcellular location">
    <subcellularLocation>
        <location evidence="7">Cell membrane</location>
        <topology evidence="7">Multi-pass membrane protein</topology>
    </subcellularLocation>
</comment>
<evidence type="ECO:0000256" key="7">
    <source>
        <dbReference type="HAMAP-Rule" id="MF_01147"/>
    </source>
</evidence>
<keyword evidence="6 7" id="KW-0472">Membrane</keyword>
<protein>
    <recommendedName>
        <fullName evidence="7">Phosphatidylglycerol--prolipoprotein diacylglyceryl transferase</fullName>
        <ecNumber evidence="7">2.5.1.145</ecNumber>
    </recommendedName>
</protein>
<evidence type="ECO:0000256" key="6">
    <source>
        <dbReference type="ARBA" id="ARBA00023136"/>
    </source>
</evidence>
<feature type="transmembrane region" description="Helical" evidence="7">
    <location>
        <begin position="46"/>
        <end position="67"/>
    </location>
</feature>
<feature type="transmembrane region" description="Helical" evidence="7">
    <location>
        <begin position="198"/>
        <end position="215"/>
    </location>
</feature>